<dbReference type="Proteomes" id="UP000001514">
    <property type="component" value="Unassembled WGS sequence"/>
</dbReference>
<dbReference type="InParanoid" id="D8R0T3"/>
<dbReference type="HOGENOM" id="CLU_035560_0_0_1"/>
<sequence>MPDSVGRFQRFHDSMFVSFEGGTHRALDPVKDTLVGSFFQIKLGGSIRDVPESLLMYVRQDLVDLYDALLTDIADGEDTRRVYIGHPGTGKSLTAIQLLFLLLKQHSANPVVYYSHTVSQGVYHLFKGGQFHSLLKFDAVARYLEDPDTFYIHDGSEVSDSGGVEARTVLVTSPKASVYKEFAKASGGYDAFYGRLWTEEELKACRERSYSRIPWQTVARHVYMAGPIPRLVFQTAEKFKTVVRTLKSKLAQTSDLLSVFSSIRDHDLEQSFSHDVVLHLDRGNDSSEGYTKIASDYVKEQLLLRLDKEKWLEMIDKYTNLQGVGGLTCFRATVLELLMHITFPRFLGKCERICSKTHRHSTAAPARMNVDEAEDFKVVFYVNYEDLQAKIEKCIGDKCAAAYFWPRTRSEAAIDSIYIDCKRKQAYLLQATVSKKHVVVWHPVKLLMEFLSSKAIRIAGFRTQRWRKTREVKGEYPEVINIPSLCQYKLEFSVLEDDWKNIETLSDTLRNMDDNFKLTLSLEKDLPEEHVQRRRSADNSSSSSVTIEPECELDITEIDVAAGELYEQDYDEE</sequence>
<proteinExistence type="predicted"/>
<evidence type="ECO:0000313" key="3">
    <source>
        <dbReference type="Proteomes" id="UP000001514"/>
    </source>
</evidence>
<feature type="region of interest" description="Disordered" evidence="1">
    <location>
        <begin position="529"/>
        <end position="550"/>
    </location>
</feature>
<dbReference type="AlphaFoldDB" id="D8R0T3"/>
<keyword evidence="3" id="KW-1185">Reference proteome</keyword>
<dbReference type="PANTHER" id="PTHR33129">
    <property type="entry name" value="PROTEIN KINASE DOMAIN-CONTAINING PROTEIN-RELATED"/>
    <property type="match status" value="1"/>
</dbReference>
<dbReference type="Gramene" id="EFJ33790">
    <property type="protein sequence ID" value="EFJ33790"/>
    <property type="gene ID" value="SELMODRAFT_406581"/>
</dbReference>
<gene>
    <name evidence="2" type="ORF">SELMODRAFT_406581</name>
</gene>
<accession>D8R0T3</accession>
<evidence type="ECO:0000313" key="2">
    <source>
        <dbReference type="EMBL" id="EFJ33790.1"/>
    </source>
</evidence>
<name>D8R0T3_SELML</name>
<dbReference type="InterPro" id="IPR052980">
    <property type="entry name" value="Crinkler_effector"/>
</dbReference>
<protein>
    <submittedName>
        <fullName evidence="2">Uncharacterized protein</fullName>
    </submittedName>
</protein>
<evidence type="ECO:0000256" key="1">
    <source>
        <dbReference type="SAM" id="MobiDB-lite"/>
    </source>
</evidence>
<dbReference type="KEGG" id="smo:SELMODRAFT_406581"/>
<reference evidence="2 3" key="1">
    <citation type="journal article" date="2011" name="Science">
        <title>The Selaginella genome identifies genetic changes associated with the evolution of vascular plants.</title>
        <authorList>
            <person name="Banks J.A."/>
            <person name="Nishiyama T."/>
            <person name="Hasebe M."/>
            <person name="Bowman J.L."/>
            <person name="Gribskov M."/>
            <person name="dePamphilis C."/>
            <person name="Albert V.A."/>
            <person name="Aono N."/>
            <person name="Aoyama T."/>
            <person name="Ambrose B.A."/>
            <person name="Ashton N.W."/>
            <person name="Axtell M.J."/>
            <person name="Barker E."/>
            <person name="Barker M.S."/>
            <person name="Bennetzen J.L."/>
            <person name="Bonawitz N.D."/>
            <person name="Chapple C."/>
            <person name="Cheng C."/>
            <person name="Correa L.G."/>
            <person name="Dacre M."/>
            <person name="DeBarry J."/>
            <person name="Dreyer I."/>
            <person name="Elias M."/>
            <person name="Engstrom E.M."/>
            <person name="Estelle M."/>
            <person name="Feng L."/>
            <person name="Finet C."/>
            <person name="Floyd S.K."/>
            <person name="Frommer W.B."/>
            <person name="Fujita T."/>
            <person name="Gramzow L."/>
            <person name="Gutensohn M."/>
            <person name="Harholt J."/>
            <person name="Hattori M."/>
            <person name="Heyl A."/>
            <person name="Hirai T."/>
            <person name="Hiwatashi Y."/>
            <person name="Ishikawa M."/>
            <person name="Iwata M."/>
            <person name="Karol K.G."/>
            <person name="Koehler B."/>
            <person name="Kolukisaoglu U."/>
            <person name="Kubo M."/>
            <person name="Kurata T."/>
            <person name="Lalonde S."/>
            <person name="Li K."/>
            <person name="Li Y."/>
            <person name="Litt A."/>
            <person name="Lyons E."/>
            <person name="Manning G."/>
            <person name="Maruyama T."/>
            <person name="Michael T.P."/>
            <person name="Mikami K."/>
            <person name="Miyazaki S."/>
            <person name="Morinaga S."/>
            <person name="Murata T."/>
            <person name="Mueller-Roeber B."/>
            <person name="Nelson D.R."/>
            <person name="Obara M."/>
            <person name="Oguri Y."/>
            <person name="Olmstead R.G."/>
            <person name="Onodera N."/>
            <person name="Petersen B.L."/>
            <person name="Pils B."/>
            <person name="Prigge M."/>
            <person name="Rensing S.A."/>
            <person name="Riano-Pachon D.M."/>
            <person name="Roberts A.W."/>
            <person name="Sato Y."/>
            <person name="Scheller H.V."/>
            <person name="Schulz B."/>
            <person name="Schulz C."/>
            <person name="Shakirov E.V."/>
            <person name="Shibagaki N."/>
            <person name="Shinohara N."/>
            <person name="Shippen D.E."/>
            <person name="Soerensen I."/>
            <person name="Sotooka R."/>
            <person name="Sugimoto N."/>
            <person name="Sugita M."/>
            <person name="Sumikawa N."/>
            <person name="Tanurdzic M."/>
            <person name="Theissen G."/>
            <person name="Ulvskov P."/>
            <person name="Wakazuki S."/>
            <person name="Weng J.K."/>
            <person name="Willats W.W."/>
            <person name="Wipf D."/>
            <person name="Wolf P.G."/>
            <person name="Yang L."/>
            <person name="Zimmer A.D."/>
            <person name="Zhu Q."/>
            <person name="Mitros T."/>
            <person name="Hellsten U."/>
            <person name="Loque D."/>
            <person name="Otillar R."/>
            <person name="Salamov A."/>
            <person name="Schmutz J."/>
            <person name="Shapiro H."/>
            <person name="Lindquist E."/>
            <person name="Lucas S."/>
            <person name="Rokhsar D."/>
            <person name="Grigoriev I.V."/>
        </authorList>
    </citation>
    <scope>NUCLEOTIDE SEQUENCE [LARGE SCALE GENOMIC DNA]</scope>
</reference>
<dbReference type="PANTHER" id="PTHR33129:SF1">
    <property type="entry name" value="ATP-BINDING PROTEIN"/>
    <property type="match status" value="1"/>
</dbReference>
<organism evidence="3">
    <name type="scientific">Selaginella moellendorffii</name>
    <name type="common">Spikemoss</name>
    <dbReference type="NCBI Taxonomy" id="88036"/>
    <lineage>
        <taxon>Eukaryota</taxon>
        <taxon>Viridiplantae</taxon>
        <taxon>Streptophyta</taxon>
        <taxon>Embryophyta</taxon>
        <taxon>Tracheophyta</taxon>
        <taxon>Lycopodiopsida</taxon>
        <taxon>Selaginellales</taxon>
        <taxon>Selaginellaceae</taxon>
        <taxon>Selaginella</taxon>
    </lineage>
</organism>
<dbReference type="EMBL" id="GL377570">
    <property type="protein sequence ID" value="EFJ33790.1"/>
    <property type="molecule type" value="Genomic_DNA"/>
</dbReference>